<evidence type="ECO:0000256" key="2">
    <source>
        <dbReference type="ARBA" id="ARBA00022741"/>
    </source>
</evidence>
<dbReference type="GO" id="GO:0015420">
    <property type="term" value="F:ABC-type vitamin B12 transporter activity"/>
    <property type="evidence" value="ECO:0007669"/>
    <property type="project" value="UniProtKB-EC"/>
</dbReference>
<evidence type="ECO:0000256" key="3">
    <source>
        <dbReference type="ARBA" id="ARBA00022840"/>
    </source>
</evidence>
<gene>
    <name evidence="10" type="ORF">KHC33_12960</name>
</gene>
<dbReference type="InterPro" id="IPR003593">
    <property type="entry name" value="AAA+_ATPase"/>
</dbReference>
<dbReference type="SMART" id="SM00382">
    <property type="entry name" value="AAA"/>
    <property type="match status" value="1"/>
</dbReference>
<dbReference type="InterPro" id="IPR027417">
    <property type="entry name" value="P-loop_NTPase"/>
</dbReference>
<accession>A0A8E7EIL4</accession>
<dbReference type="KEGG" id="mrtj:KHC33_12960"/>
<dbReference type="EMBL" id="CP075546">
    <property type="protein sequence ID" value="QVV88229.1"/>
    <property type="molecule type" value="Genomic_DNA"/>
</dbReference>
<evidence type="ECO:0000256" key="4">
    <source>
        <dbReference type="ARBA" id="ARBA00050590"/>
    </source>
</evidence>
<keyword evidence="11" id="KW-1185">Reference proteome</keyword>
<dbReference type="InterPro" id="IPR003439">
    <property type="entry name" value="ABC_transporter-like_ATP-bd"/>
</dbReference>
<dbReference type="PROSITE" id="PS50893">
    <property type="entry name" value="ABC_TRANSPORTER_2"/>
    <property type="match status" value="1"/>
</dbReference>
<dbReference type="FunFam" id="3.40.50.300:FF:000134">
    <property type="entry name" value="Iron-enterobactin ABC transporter ATP-binding protein"/>
    <property type="match status" value="1"/>
</dbReference>
<protein>
    <recommendedName>
        <fullName evidence="7">Cobalamin import ATP-binding protein BtuD</fullName>
        <ecNumber evidence="6">7.6.2.8</ecNumber>
    </recommendedName>
    <alternativeName>
        <fullName evidence="8">Vitamin B12-transporting ATPase</fullName>
    </alternativeName>
</protein>
<evidence type="ECO:0000256" key="1">
    <source>
        <dbReference type="ARBA" id="ARBA00022448"/>
    </source>
</evidence>
<dbReference type="GO" id="GO:0016887">
    <property type="term" value="F:ATP hydrolysis activity"/>
    <property type="evidence" value="ECO:0007669"/>
    <property type="project" value="InterPro"/>
</dbReference>
<evidence type="ECO:0000256" key="6">
    <source>
        <dbReference type="ARBA" id="ARBA00066387"/>
    </source>
</evidence>
<keyword evidence="2" id="KW-0547">Nucleotide-binding</keyword>
<sequence length="274" mass="29978">MVNVEIERVCFSYPGADILHDVTFCIGPGEMTGLIGPNGSGKSTLIKCIDTILKPKGSILLNGKDVLKMDQVDLAKNIGLVPQHGTSAMDSTVFETVLMGRRPHSAWRIRDEDIDKVADTLDRLNIGDLAMRDFASLSGGQKQMVLLARAICQEPQVLLLDEPTSALDIRHQLEVLDIVNNLVKERHMSAIIALHDLNLGARYTDSMVILRNGKIFSAGKPDDLYTPDMIEEVYGVKAVVLTVLGKPHVVPVSPVKIETFIPALMETGFKEIPA</sequence>
<evidence type="ECO:0000256" key="8">
    <source>
        <dbReference type="ARBA" id="ARBA00077139"/>
    </source>
</evidence>
<keyword evidence="3 10" id="KW-0067">ATP-binding</keyword>
<name>A0A8E7EIL4_9EURY</name>
<keyword evidence="1" id="KW-0813">Transport</keyword>
<dbReference type="PANTHER" id="PTHR42794">
    <property type="entry name" value="HEMIN IMPORT ATP-BINDING PROTEIN HMUV"/>
    <property type="match status" value="1"/>
</dbReference>
<evidence type="ECO:0000313" key="11">
    <source>
        <dbReference type="Proteomes" id="UP000680656"/>
    </source>
</evidence>
<dbReference type="Proteomes" id="UP000680656">
    <property type="component" value="Chromosome"/>
</dbReference>
<dbReference type="EC" id="7.6.2.8" evidence="6"/>
<dbReference type="Pfam" id="PF00005">
    <property type="entry name" value="ABC_tran"/>
    <property type="match status" value="1"/>
</dbReference>
<evidence type="ECO:0000313" key="10">
    <source>
        <dbReference type="EMBL" id="QVV88229.1"/>
    </source>
</evidence>
<feature type="domain" description="ABC transporter" evidence="9">
    <location>
        <begin position="4"/>
        <end position="237"/>
    </location>
</feature>
<dbReference type="AlphaFoldDB" id="A0A8E7EIL4"/>
<evidence type="ECO:0000256" key="7">
    <source>
        <dbReference type="ARBA" id="ARBA00073649"/>
    </source>
</evidence>
<dbReference type="PANTHER" id="PTHR42794:SF2">
    <property type="entry name" value="ABC TRANSPORTER ATP-BINDING PROTEIN"/>
    <property type="match status" value="1"/>
</dbReference>
<dbReference type="RefSeq" id="WP_214419045.1">
    <property type="nucleotide sequence ID" value="NZ_CP075546.1"/>
</dbReference>
<dbReference type="InterPro" id="IPR017871">
    <property type="entry name" value="ABC_transporter-like_CS"/>
</dbReference>
<reference evidence="10 11" key="1">
    <citation type="submission" date="2021-05" db="EMBL/GenBank/DDBJ databases">
        <title>A novel Methanospirillum isolate from a pyrite-forming mixed culture.</title>
        <authorList>
            <person name="Bunk B."/>
            <person name="Sproer C."/>
            <person name="Spring S."/>
            <person name="Pester M."/>
        </authorList>
    </citation>
    <scope>NUCLEOTIDE SEQUENCE [LARGE SCALE GENOMIC DNA]</scope>
    <source>
        <strain evidence="10 11">J.3.6.1-F.2.7.3</strain>
    </source>
</reference>
<dbReference type="PROSITE" id="PS00211">
    <property type="entry name" value="ABC_TRANSPORTER_1"/>
    <property type="match status" value="1"/>
</dbReference>
<evidence type="ECO:0000256" key="5">
    <source>
        <dbReference type="ARBA" id="ARBA00058960"/>
    </source>
</evidence>
<comment type="catalytic activity">
    <reaction evidence="4">
        <text>an R-cob(III)alamin(out) + ATP + H2O = an R-cob(III)alamin(in) + ADP + phosphate + H(+)</text>
        <dbReference type="Rhea" id="RHEA:17873"/>
        <dbReference type="ChEBI" id="CHEBI:15377"/>
        <dbReference type="ChEBI" id="CHEBI:15378"/>
        <dbReference type="ChEBI" id="CHEBI:30616"/>
        <dbReference type="ChEBI" id="CHEBI:43474"/>
        <dbReference type="ChEBI" id="CHEBI:140785"/>
        <dbReference type="ChEBI" id="CHEBI:456216"/>
        <dbReference type="EC" id="7.6.2.8"/>
    </reaction>
</comment>
<dbReference type="GeneID" id="65098110"/>
<organism evidence="10 11">
    <name type="scientific">Methanospirillum purgamenti</name>
    <dbReference type="NCBI Taxonomy" id="2834276"/>
    <lineage>
        <taxon>Archaea</taxon>
        <taxon>Methanobacteriati</taxon>
        <taxon>Methanobacteriota</taxon>
        <taxon>Stenosarchaea group</taxon>
        <taxon>Methanomicrobia</taxon>
        <taxon>Methanomicrobiales</taxon>
        <taxon>Methanospirillaceae</taxon>
        <taxon>Methanospirillum</taxon>
    </lineage>
</organism>
<dbReference type="Gene3D" id="3.40.50.300">
    <property type="entry name" value="P-loop containing nucleotide triphosphate hydrolases"/>
    <property type="match status" value="1"/>
</dbReference>
<dbReference type="CDD" id="cd03214">
    <property type="entry name" value="ABC_Iron-Siderophores_B12_Hemin"/>
    <property type="match status" value="1"/>
</dbReference>
<proteinExistence type="predicted"/>
<evidence type="ECO:0000259" key="9">
    <source>
        <dbReference type="PROSITE" id="PS50893"/>
    </source>
</evidence>
<dbReference type="GO" id="GO:0005524">
    <property type="term" value="F:ATP binding"/>
    <property type="evidence" value="ECO:0007669"/>
    <property type="project" value="UniProtKB-KW"/>
</dbReference>
<dbReference type="SUPFAM" id="SSF52540">
    <property type="entry name" value="P-loop containing nucleoside triphosphate hydrolases"/>
    <property type="match status" value="1"/>
</dbReference>
<comment type="function">
    <text evidence="5">Required for corrinoid utilization. Probably part of the ABC transporter complex BtuCDF involved in cobalamin (vitamin B12) import. Probably responsible for energy coupling to the transport system.</text>
</comment>